<dbReference type="InterPro" id="IPR013328">
    <property type="entry name" value="6PGD_dom2"/>
</dbReference>
<dbReference type="Pfam" id="PF08546">
    <property type="entry name" value="ApbA_C"/>
    <property type="match status" value="1"/>
</dbReference>
<dbReference type="SUPFAM" id="SSF48179">
    <property type="entry name" value="6-phosphogluconate dehydrogenase C-terminal domain-like"/>
    <property type="match status" value="1"/>
</dbReference>
<dbReference type="SUPFAM" id="SSF51735">
    <property type="entry name" value="NAD(P)-binding Rossmann-fold domains"/>
    <property type="match status" value="1"/>
</dbReference>
<sequence length="338" mass="35874">MRYVIVGAGAIGTSLAAQFDEAGVDCILLGRGAQLAHLRQHGLRYQRPGGTVTRRLNLTDEAGLRLRGDDVILLAVKTQDVEETSARLAPLPVEGGGTAADLPIVALQNGLAAEPILARRFDRVLSASVRVPAIYTETGKVRVLARPQFAAFVVGLWPAGTDAVTARLVRDLLRANALAQESAAIQNWKAQKLLHNVRNALELFSGDAALRERIGAAVVEEAALVLRAAGFAPPDDQRIDLDGWEVLRDPDDPAGQSTWQSFTRGARSEVDFLNGEIVLLAQRHGLPAPWNRAVRRLAETLAAEGGKPGGRGLEALVALAQGGAAQDGDAQAEPLTEA</sequence>
<evidence type="ECO:0000256" key="9">
    <source>
        <dbReference type="ARBA" id="ARBA00048793"/>
    </source>
</evidence>
<evidence type="ECO:0000256" key="8">
    <source>
        <dbReference type="ARBA" id="ARBA00032024"/>
    </source>
</evidence>
<dbReference type="Proteomes" id="UP000442533">
    <property type="component" value="Unassembled WGS sequence"/>
</dbReference>
<evidence type="ECO:0000313" key="13">
    <source>
        <dbReference type="Proteomes" id="UP000442533"/>
    </source>
</evidence>
<dbReference type="Gene3D" id="3.40.50.720">
    <property type="entry name" value="NAD(P)-binding Rossmann-like Domain"/>
    <property type="match status" value="1"/>
</dbReference>
<dbReference type="RefSeq" id="WP_155065754.1">
    <property type="nucleotide sequence ID" value="NZ_WMIF01000032.1"/>
</dbReference>
<dbReference type="InterPro" id="IPR013752">
    <property type="entry name" value="KPA_reductase"/>
</dbReference>
<comment type="caution">
    <text evidence="12">The sequence shown here is derived from an EMBL/GenBank/DDBJ whole genome shotgun (WGS) entry which is preliminary data.</text>
</comment>
<dbReference type="Pfam" id="PF02558">
    <property type="entry name" value="ApbA"/>
    <property type="match status" value="1"/>
</dbReference>
<dbReference type="UniPathway" id="UPA00028">
    <property type="reaction ID" value="UER00004"/>
</dbReference>
<evidence type="ECO:0000256" key="4">
    <source>
        <dbReference type="ARBA" id="ARBA00019465"/>
    </source>
</evidence>
<protein>
    <recommendedName>
        <fullName evidence="4">2-dehydropantoate 2-reductase</fullName>
        <ecNumber evidence="3">1.1.1.169</ecNumber>
    </recommendedName>
    <alternativeName>
        <fullName evidence="8">Ketopantoate reductase</fullName>
    </alternativeName>
</protein>
<dbReference type="OrthoDB" id="9796561at2"/>
<dbReference type="GO" id="GO:0005737">
    <property type="term" value="C:cytoplasm"/>
    <property type="evidence" value="ECO:0007669"/>
    <property type="project" value="TreeGrafter"/>
</dbReference>
<dbReference type="PANTHER" id="PTHR43765">
    <property type="entry name" value="2-DEHYDROPANTOATE 2-REDUCTASE-RELATED"/>
    <property type="match status" value="1"/>
</dbReference>
<evidence type="ECO:0000256" key="7">
    <source>
        <dbReference type="ARBA" id="ARBA00023002"/>
    </source>
</evidence>
<feature type="domain" description="Ketopantoate reductase C-terminal" evidence="11">
    <location>
        <begin position="211"/>
        <end position="298"/>
    </location>
</feature>
<dbReference type="InterPro" id="IPR036291">
    <property type="entry name" value="NAD(P)-bd_dom_sf"/>
</dbReference>
<evidence type="ECO:0000256" key="5">
    <source>
        <dbReference type="ARBA" id="ARBA00022655"/>
    </source>
</evidence>
<dbReference type="InterPro" id="IPR008927">
    <property type="entry name" value="6-PGluconate_DH-like_C_sf"/>
</dbReference>
<gene>
    <name evidence="12" type="ORF">GL279_16675</name>
</gene>
<keyword evidence="6" id="KW-0521">NADP</keyword>
<organism evidence="12 13">
    <name type="scientific">Paracoccus limosus</name>
    <dbReference type="NCBI Taxonomy" id="913252"/>
    <lineage>
        <taxon>Bacteria</taxon>
        <taxon>Pseudomonadati</taxon>
        <taxon>Pseudomonadota</taxon>
        <taxon>Alphaproteobacteria</taxon>
        <taxon>Rhodobacterales</taxon>
        <taxon>Paracoccaceae</taxon>
        <taxon>Paracoccus</taxon>
    </lineage>
</organism>
<keyword evidence="5" id="KW-0566">Pantothenate biosynthesis</keyword>
<evidence type="ECO:0000259" key="11">
    <source>
        <dbReference type="Pfam" id="PF08546"/>
    </source>
</evidence>
<evidence type="ECO:0000256" key="3">
    <source>
        <dbReference type="ARBA" id="ARBA00013014"/>
    </source>
</evidence>
<keyword evidence="13" id="KW-1185">Reference proteome</keyword>
<evidence type="ECO:0000256" key="1">
    <source>
        <dbReference type="ARBA" id="ARBA00004994"/>
    </source>
</evidence>
<reference evidence="12 13" key="1">
    <citation type="submission" date="2019-11" db="EMBL/GenBank/DDBJ databases">
        <authorList>
            <person name="Dong K."/>
        </authorList>
    </citation>
    <scope>NUCLEOTIDE SEQUENCE [LARGE SCALE GENOMIC DNA]</scope>
    <source>
        <strain evidence="12 13">JCM 17370</strain>
    </source>
</reference>
<keyword evidence="7" id="KW-0560">Oxidoreductase</keyword>
<evidence type="ECO:0000259" key="10">
    <source>
        <dbReference type="Pfam" id="PF02558"/>
    </source>
</evidence>
<dbReference type="Gene3D" id="1.10.1040.10">
    <property type="entry name" value="N-(1-d-carboxylethyl)-l-norvaline Dehydrogenase, domain 2"/>
    <property type="match status" value="1"/>
</dbReference>
<evidence type="ECO:0000256" key="2">
    <source>
        <dbReference type="ARBA" id="ARBA00007870"/>
    </source>
</evidence>
<evidence type="ECO:0000313" key="12">
    <source>
        <dbReference type="EMBL" id="MTH36233.1"/>
    </source>
</evidence>
<accession>A0A844H933</accession>
<dbReference type="GO" id="GO:0050661">
    <property type="term" value="F:NADP binding"/>
    <property type="evidence" value="ECO:0007669"/>
    <property type="project" value="TreeGrafter"/>
</dbReference>
<dbReference type="AlphaFoldDB" id="A0A844H933"/>
<dbReference type="PANTHER" id="PTHR43765:SF2">
    <property type="entry name" value="2-DEHYDROPANTOATE 2-REDUCTASE"/>
    <property type="match status" value="1"/>
</dbReference>
<comment type="pathway">
    <text evidence="1">Cofactor biosynthesis; (R)-pantothenate biosynthesis; (R)-pantoate from 3-methyl-2-oxobutanoate: step 2/2.</text>
</comment>
<comment type="catalytic activity">
    <reaction evidence="9">
        <text>(R)-pantoate + NADP(+) = 2-dehydropantoate + NADPH + H(+)</text>
        <dbReference type="Rhea" id="RHEA:16233"/>
        <dbReference type="ChEBI" id="CHEBI:11561"/>
        <dbReference type="ChEBI" id="CHEBI:15378"/>
        <dbReference type="ChEBI" id="CHEBI:15980"/>
        <dbReference type="ChEBI" id="CHEBI:57783"/>
        <dbReference type="ChEBI" id="CHEBI:58349"/>
        <dbReference type="EC" id="1.1.1.169"/>
    </reaction>
</comment>
<feature type="domain" description="Ketopantoate reductase N-terminal" evidence="10">
    <location>
        <begin position="4"/>
        <end position="145"/>
    </location>
</feature>
<proteinExistence type="inferred from homology"/>
<dbReference type="EC" id="1.1.1.169" evidence="3"/>
<dbReference type="GO" id="GO:0008677">
    <property type="term" value="F:2-dehydropantoate 2-reductase activity"/>
    <property type="evidence" value="ECO:0007669"/>
    <property type="project" value="UniProtKB-EC"/>
</dbReference>
<dbReference type="GO" id="GO:0015940">
    <property type="term" value="P:pantothenate biosynthetic process"/>
    <property type="evidence" value="ECO:0007669"/>
    <property type="project" value="UniProtKB-UniPathway"/>
</dbReference>
<dbReference type="InterPro" id="IPR013332">
    <property type="entry name" value="KPR_N"/>
</dbReference>
<dbReference type="InterPro" id="IPR050838">
    <property type="entry name" value="Ketopantoate_reductase"/>
</dbReference>
<dbReference type="EMBL" id="WMIF01000032">
    <property type="protein sequence ID" value="MTH36233.1"/>
    <property type="molecule type" value="Genomic_DNA"/>
</dbReference>
<evidence type="ECO:0000256" key="6">
    <source>
        <dbReference type="ARBA" id="ARBA00022857"/>
    </source>
</evidence>
<name>A0A844H933_9RHOB</name>
<comment type="similarity">
    <text evidence="2">Belongs to the ketopantoate reductase family.</text>
</comment>